<reference evidence="2" key="1">
    <citation type="submission" date="2018-04" db="EMBL/GenBank/DDBJ databases">
        <title>WGS assembly of Panicum hallii.</title>
        <authorList>
            <person name="Lovell J."/>
            <person name="Jenkins J."/>
            <person name="Lowry D."/>
            <person name="Mamidi S."/>
            <person name="Sreedasyam A."/>
            <person name="Weng X."/>
            <person name="Barry K."/>
            <person name="Bonette J."/>
            <person name="Campitelli B."/>
            <person name="Daum C."/>
            <person name="Gordon S."/>
            <person name="Gould B."/>
            <person name="Lipzen A."/>
            <person name="Macqueen A."/>
            <person name="Palacio-Mejia J."/>
            <person name="Plott C."/>
            <person name="Shakirov E."/>
            <person name="Shu S."/>
            <person name="Yoshinaga Y."/>
            <person name="Zane M."/>
            <person name="Rokhsar D."/>
            <person name="Grimwood J."/>
            <person name="Schmutz J."/>
            <person name="Juenger T."/>
        </authorList>
    </citation>
    <scope>NUCLEOTIDE SEQUENCE [LARGE SCALE GENOMIC DNA]</scope>
    <source>
        <strain evidence="2">FIL2</strain>
    </source>
</reference>
<dbReference type="Gramene" id="PAN47421">
    <property type="protein sequence ID" value="PAN47421"/>
    <property type="gene ID" value="PAHAL_9G267200"/>
</dbReference>
<sequence length="169" mass="18426">MGPAPAGFRASAHTRAVAGRAAARSSARAPRRAARRRAPNFPAPPSRPPLVRCRRPFLGHGKLGGGGGAPNWAARRAPTFLGRGRLRGCAPARLCAHRSPLVCPRRARRSRGGSKWVGMVFLISEEHLDPHRSSMDPIYLQLQSNVDRICTDLFLSTIQTHAKFKLDVI</sequence>
<dbReference type="EMBL" id="CM008054">
    <property type="protein sequence ID" value="PAN47421.1"/>
    <property type="molecule type" value="Genomic_DNA"/>
</dbReference>
<accession>A0A2S3IMB1</accession>
<feature type="region of interest" description="Disordered" evidence="1">
    <location>
        <begin position="1"/>
        <end position="52"/>
    </location>
</feature>
<evidence type="ECO:0000313" key="2">
    <source>
        <dbReference type="EMBL" id="PAN47421.1"/>
    </source>
</evidence>
<proteinExistence type="predicted"/>
<dbReference type="Proteomes" id="UP000243499">
    <property type="component" value="Chromosome 9"/>
</dbReference>
<feature type="compositionally biased region" description="Basic residues" evidence="1">
    <location>
        <begin position="29"/>
        <end position="38"/>
    </location>
</feature>
<organism evidence="2">
    <name type="scientific">Panicum hallii</name>
    <dbReference type="NCBI Taxonomy" id="206008"/>
    <lineage>
        <taxon>Eukaryota</taxon>
        <taxon>Viridiplantae</taxon>
        <taxon>Streptophyta</taxon>
        <taxon>Embryophyta</taxon>
        <taxon>Tracheophyta</taxon>
        <taxon>Spermatophyta</taxon>
        <taxon>Magnoliopsida</taxon>
        <taxon>Liliopsida</taxon>
        <taxon>Poales</taxon>
        <taxon>Poaceae</taxon>
        <taxon>PACMAD clade</taxon>
        <taxon>Panicoideae</taxon>
        <taxon>Panicodae</taxon>
        <taxon>Paniceae</taxon>
        <taxon>Panicinae</taxon>
        <taxon>Panicum</taxon>
        <taxon>Panicum sect. Panicum</taxon>
    </lineage>
</organism>
<name>A0A2S3IMB1_9POAL</name>
<protein>
    <submittedName>
        <fullName evidence="2">Uncharacterized protein</fullName>
    </submittedName>
</protein>
<gene>
    <name evidence="2" type="ORF">PAHAL_9G267200</name>
</gene>
<dbReference type="AlphaFoldDB" id="A0A2S3IMB1"/>
<feature type="compositionally biased region" description="Low complexity" evidence="1">
    <location>
        <begin position="10"/>
        <end position="28"/>
    </location>
</feature>
<evidence type="ECO:0000256" key="1">
    <source>
        <dbReference type="SAM" id="MobiDB-lite"/>
    </source>
</evidence>